<dbReference type="Proteomes" id="UP000766486">
    <property type="component" value="Unassembled WGS sequence"/>
</dbReference>
<name>A0ABY6TYD0_BIOOC</name>
<dbReference type="PANTHER" id="PTHR33112:SF12">
    <property type="entry name" value="HETEROKARYON INCOMPATIBILITY DOMAIN-CONTAINING PROTEIN"/>
    <property type="match status" value="1"/>
</dbReference>
<proteinExistence type="predicted"/>
<feature type="domain" description="Heterokaryon incompatibility" evidence="1">
    <location>
        <begin position="254"/>
        <end position="409"/>
    </location>
</feature>
<gene>
    <name evidence="2" type="ORF">CLO192961_LOCUS98293</name>
</gene>
<reference evidence="2 3" key="1">
    <citation type="submission" date="2019-06" db="EMBL/GenBank/DDBJ databases">
        <authorList>
            <person name="Broberg M."/>
        </authorList>
    </citation>
    <scope>NUCLEOTIDE SEQUENCE [LARGE SCALE GENOMIC DNA]</scope>
</reference>
<sequence>MADTGSTHWCDSVAFELIGTDATTFRGDDLRANFRFKELQLSAENCEFCASFARLIDYRSKQEATRLHNYRYSSRPDGELGKPTEEDMQNAQVQIAIEGAREARNWSFGFEGVSHRSVMEVWVAIGGSSSLHFQILLQRAGPGGRVPVKHRPEGYGEDTITYNAPGGWRDTSLDDNGPVPPATLVASLQPALGRPRPLVVDYTMLRGWLDICLSHENHNLCRQDDGGSRLQGLRLVDVENMCIWDTDGQETPPFATLSYVWGTEPFLRLVKDNLDTLLEPGSLRKASLPLTISDAMEVCRNLHIRYIWIDSLCIIQDDESDMIEIIDSMDSIYRQSILTIVAAAGVNAHAGIPGVRPGTRTLVQQQLEVRGVPLIDSVDHRQVRMQTQYEEPEWIAGTPWAQRAWTFQEALVSRRILFFTAELVYWSCREGLLSEDTVEHSEFQQGTFSKWSHVRLDDTFSKLEYQHIATTFSRRRLTFESDMGRAYLGTQNYLDKKWSGQMFSWGIPHGAFGSILVWEWAFYTSRRRRQGTHPIKQADGTIARVAFPTWSWMGWIEGGQLVHFFGDEPGAHSPLFYTFNRALELVKIRDGQDRIRRPKPIVDLLLDESIGSDEVSPGRKTELQEADIPLGISSTPFLKHSALMFYSQTVEVRYDSSEWFEATSILDTPSGLKMTRREYPFPIMIAGKFYQITEENQKDERSHENKKESLRNIKLAVVFGGQMTKPKNFRGKYRIYIWPIIETTPGVCVRASYMSTVIFQELWDILPRKKWELISIV</sequence>
<keyword evidence="3" id="KW-1185">Reference proteome</keyword>
<organism evidence="2 3">
    <name type="scientific">Bionectria ochroleuca</name>
    <name type="common">Gliocladium roseum</name>
    <dbReference type="NCBI Taxonomy" id="29856"/>
    <lineage>
        <taxon>Eukaryota</taxon>
        <taxon>Fungi</taxon>
        <taxon>Dikarya</taxon>
        <taxon>Ascomycota</taxon>
        <taxon>Pezizomycotina</taxon>
        <taxon>Sordariomycetes</taxon>
        <taxon>Hypocreomycetidae</taxon>
        <taxon>Hypocreales</taxon>
        <taxon>Bionectriaceae</taxon>
        <taxon>Clonostachys</taxon>
    </lineage>
</organism>
<evidence type="ECO:0000313" key="3">
    <source>
        <dbReference type="Proteomes" id="UP000766486"/>
    </source>
</evidence>
<protein>
    <recommendedName>
        <fullName evidence="1">Heterokaryon incompatibility domain-containing protein</fullName>
    </recommendedName>
</protein>
<comment type="caution">
    <text evidence="2">The sequence shown here is derived from an EMBL/GenBank/DDBJ whole genome shotgun (WGS) entry which is preliminary data.</text>
</comment>
<dbReference type="PANTHER" id="PTHR33112">
    <property type="entry name" value="DOMAIN PROTEIN, PUTATIVE-RELATED"/>
    <property type="match status" value="1"/>
</dbReference>
<accession>A0ABY6TYD0</accession>
<dbReference type="InterPro" id="IPR010730">
    <property type="entry name" value="HET"/>
</dbReference>
<evidence type="ECO:0000313" key="2">
    <source>
        <dbReference type="EMBL" id="VUC23034.1"/>
    </source>
</evidence>
<dbReference type="EMBL" id="CABFNS010000698">
    <property type="protein sequence ID" value="VUC23034.1"/>
    <property type="molecule type" value="Genomic_DNA"/>
</dbReference>
<evidence type="ECO:0000259" key="1">
    <source>
        <dbReference type="Pfam" id="PF06985"/>
    </source>
</evidence>
<dbReference type="Pfam" id="PF06985">
    <property type="entry name" value="HET"/>
    <property type="match status" value="1"/>
</dbReference>